<feature type="chain" id="PRO_5044206623" description="GOLD domain-containing protein" evidence="12">
    <location>
        <begin position="24"/>
        <end position="234"/>
    </location>
</feature>
<evidence type="ECO:0000313" key="14">
    <source>
        <dbReference type="Ensembl" id="ENSDCDP00010028499.1"/>
    </source>
</evidence>
<dbReference type="Ensembl" id="ENSDCDT00010035270.1">
    <property type="protein sequence ID" value="ENSDCDP00010028499.1"/>
    <property type="gene ID" value="ENSDCDG00010018040.1"/>
</dbReference>
<proteinExistence type="inferred from homology"/>
<dbReference type="AlphaFoldDB" id="A0AAY4C6Q2"/>
<evidence type="ECO:0000256" key="1">
    <source>
        <dbReference type="ARBA" id="ARBA00004115"/>
    </source>
</evidence>
<dbReference type="InterPro" id="IPR009038">
    <property type="entry name" value="GOLD_dom"/>
</dbReference>
<dbReference type="GeneTree" id="ENSGT00940000158445"/>
<evidence type="ECO:0000256" key="3">
    <source>
        <dbReference type="ARBA" id="ARBA00004619"/>
    </source>
</evidence>
<dbReference type="Pfam" id="PF01105">
    <property type="entry name" value="EMP24_GP25L"/>
    <property type="match status" value="1"/>
</dbReference>
<dbReference type="InterPro" id="IPR036598">
    <property type="entry name" value="GOLD_dom_sf"/>
</dbReference>
<dbReference type="GO" id="GO:0033116">
    <property type="term" value="C:endoplasmic reticulum-Golgi intermediate compartment membrane"/>
    <property type="evidence" value="ECO:0007669"/>
    <property type="project" value="UniProtKB-SubCell"/>
</dbReference>
<name>A0AAY4C6Q2_9TELE</name>
<evidence type="ECO:0000256" key="4">
    <source>
        <dbReference type="ARBA" id="ARBA00007104"/>
    </source>
</evidence>
<reference evidence="14 15" key="1">
    <citation type="submission" date="2020-06" db="EMBL/GenBank/DDBJ databases">
        <authorList>
            <consortium name="Wellcome Sanger Institute Data Sharing"/>
        </authorList>
    </citation>
    <scope>NUCLEOTIDE SEQUENCE [LARGE SCALE GENOMIC DNA]</scope>
</reference>
<dbReference type="PROSITE" id="PS50866">
    <property type="entry name" value="GOLD"/>
    <property type="match status" value="1"/>
</dbReference>
<feature type="transmembrane region" description="Helical" evidence="11">
    <location>
        <begin position="200"/>
        <end position="222"/>
    </location>
</feature>
<dbReference type="InterPro" id="IPR015720">
    <property type="entry name" value="Emp24-like"/>
</dbReference>
<feature type="domain" description="GOLD" evidence="13">
    <location>
        <begin position="41"/>
        <end position="123"/>
    </location>
</feature>
<evidence type="ECO:0000256" key="7">
    <source>
        <dbReference type="ARBA" id="ARBA00022824"/>
    </source>
</evidence>
<evidence type="ECO:0000313" key="15">
    <source>
        <dbReference type="Proteomes" id="UP000694580"/>
    </source>
</evidence>
<protein>
    <recommendedName>
        <fullName evidence="13">GOLD domain-containing protein</fullName>
    </recommendedName>
</protein>
<keyword evidence="8 11" id="KW-1133">Transmembrane helix</keyword>
<dbReference type="GO" id="GO:0005789">
    <property type="term" value="C:endoplasmic reticulum membrane"/>
    <property type="evidence" value="ECO:0007669"/>
    <property type="project" value="UniProtKB-SubCell"/>
</dbReference>
<evidence type="ECO:0000256" key="2">
    <source>
        <dbReference type="ARBA" id="ARBA00004151"/>
    </source>
</evidence>
<keyword evidence="9 11" id="KW-0472">Membrane</keyword>
<gene>
    <name evidence="14" type="primary">tmed1a</name>
</gene>
<sequence length="234" mass="26732">MMGLWVSLCVFSLLLLSVDLALSLRTNQDVDFTFLLPAGSTECFFQSATENSSMEVEYQVIAGSSLDVGFTLISPSGHRLASDFRSADGIHTIDPAENGDYRFCFDNSFAKFSDKMVFVEVILGGPGEENFQAGDWEQDVLLEYRMEDIRVRNNLVWDNRFVSTSTISPSNLERSRQMQTVLRAFEARDRYLLEDNLWRVSFWSCINLLVVVVVAFTQVFTLRRLFHNKKKICT</sequence>
<evidence type="ECO:0000256" key="10">
    <source>
        <dbReference type="RuleBase" id="RU003827"/>
    </source>
</evidence>
<feature type="signal peptide" evidence="12">
    <location>
        <begin position="1"/>
        <end position="23"/>
    </location>
</feature>
<comment type="subcellular location">
    <subcellularLocation>
        <location evidence="1">Endoplasmic reticulum membrane</location>
        <topology evidence="1">Single-pass type I membrane protein</topology>
    </subcellularLocation>
    <subcellularLocation>
        <location evidence="2">Endoplasmic reticulum-Golgi intermediate compartment membrane</location>
        <topology evidence="2">Single-pass type I membrane protein</topology>
    </subcellularLocation>
    <subcellularLocation>
        <location evidence="3">Golgi apparatus</location>
        <location evidence="3">cis-Golgi network membrane</location>
        <topology evidence="3">Single-pass type I membrane protein</topology>
    </subcellularLocation>
    <subcellularLocation>
        <location evidence="10">Membrane</location>
        <topology evidence="10">Single-pass type I membrane protein</topology>
    </subcellularLocation>
</comment>
<evidence type="ECO:0000256" key="6">
    <source>
        <dbReference type="ARBA" id="ARBA00022729"/>
    </source>
</evidence>
<comment type="similarity">
    <text evidence="4 10">Belongs to the EMP24/GP25L family.</text>
</comment>
<evidence type="ECO:0000256" key="12">
    <source>
        <dbReference type="SAM" id="SignalP"/>
    </source>
</evidence>
<evidence type="ECO:0000259" key="13">
    <source>
        <dbReference type="PROSITE" id="PS50866"/>
    </source>
</evidence>
<dbReference type="SUPFAM" id="SSF101576">
    <property type="entry name" value="Supernatant protein factor (SPF), C-terminal domain"/>
    <property type="match status" value="1"/>
</dbReference>
<evidence type="ECO:0000256" key="8">
    <source>
        <dbReference type="ARBA" id="ARBA00022989"/>
    </source>
</evidence>
<dbReference type="GO" id="GO:0005794">
    <property type="term" value="C:Golgi apparatus"/>
    <property type="evidence" value="ECO:0007669"/>
    <property type="project" value="UniProtKB-SubCell"/>
</dbReference>
<dbReference type="Proteomes" id="UP000694580">
    <property type="component" value="Chromosome 7"/>
</dbReference>
<keyword evidence="5 10" id="KW-0812">Transmembrane</keyword>
<evidence type="ECO:0000256" key="11">
    <source>
        <dbReference type="SAM" id="Phobius"/>
    </source>
</evidence>
<keyword evidence="6 12" id="KW-0732">Signal</keyword>
<keyword evidence="15" id="KW-1185">Reference proteome</keyword>
<organism evidence="14 15">
    <name type="scientific">Denticeps clupeoides</name>
    <name type="common">denticle herring</name>
    <dbReference type="NCBI Taxonomy" id="299321"/>
    <lineage>
        <taxon>Eukaryota</taxon>
        <taxon>Metazoa</taxon>
        <taxon>Chordata</taxon>
        <taxon>Craniata</taxon>
        <taxon>Vertebrata</taxon>
        <taxon>Euteleostomi</taxon>
        <taxon>Actinopterygii</taxon>
        <taxon>Neopterygii</taxon>
        <taxon>Teleostei</taxon>
        <taxon>Clupei</taxon>
        <taxon>Clupeiformes</taxon>
        <taxon>Denticipitoidei</taxon>
        <taxon>Denticipitidae</taxon>
        <taxon>Denticeps</taxon>
    </lineage>
</organism>
<reference evidence="14" key="3">
    <citation type="submission" date="2025-09" db="UniProtKB">
        <authorList>
            <consortium name="Ensembl"/>
        </authorList>
    </citation>
    <scope>IDENTIFICATION</scope>
</reference>
<dbReference type="SMART" id="SM01190">
    <property type="entry name" value="EMP24_GP25L"/>
    <property type="match status" value="1"/>
</dbReference>
<evidence type="ECO:0000256" key="5">
    <source>
        <dbReference type="ARBA" id="ARBA00022692"/>
    </source>
</evidence>
<evidence type="ECO:0000256" key="9">
    <source>
        <dbReference type="ARBA" id="ARBA00023136"/>
    </source>
</evidence>
<dbReference type="PANTHER" id="PTHR22811">
    <property type="entry name" value="TRANSMEMBRANE EMP24 DOMAIN-CONTAINING PROTEIN"/>
    <property type="match status" value="1"/>
</dbReference>
<keyword evidence="7" id="KW-0256">Endoplasmic reticulum</keyword>
<accession>A0AAY4C6Q2</accession>
<reference evidence="14" key="2">
    <citation type="submission" date="2025-08" db="UniProtKB">
        <authorList>
            <consortium name="Ensembl"/>
        </authorList>
    </citation>
    <scope>IDENTIFICATION</scope>
</reference>